<gene>
    <name evidence="3" type="ORF">SNEC2469_LOCUS10857</name>
</gene>
<name>A0A812QPI9_9DINO</name>
<dbReference type="OrthoDB" id="10305792at2759"/>
<comment type="caution">
    <text evidence="3">The sequence shown here is derived from an EMBL/GenBank/DDBJ whole genome shotgun (WGS) entry which is preliminary data.</text>
</comment>
<accession>A0A812QPI9</accession>
<keyword evidence="2" id="KW-0472">Membrane</keyword>
<evidence type="ECO:0000313" key="4">
    <source>
        <dbReference type="Proteomes" id="UP000601435"/>
    </source>
</evidence>
<evidence type="ECO:0000256" key="2">
    <source>
        <dbReference type="SAM" id="Phobius"/>
    </source>
</evidence>
<feature type="compositionally biased region" description="Basic residues" evidence="1">
    <location>
        <begin position="744"/>
        <end position="765"/>
    </location>
</feature>
<reference evidence="3" key="1">
    <citation type="submission" date="2021-02" db="EMBL/GenBank/DDBJ databases">
        <authorList>
            <person name="Dougan E. K."/>
            <person name="Rhodes N."/>
            <person name="Thang M."/>
            <person name="Chan C."/>
        </authorList>
    </citation>
    <scope>NUCLEOTIDE SEQUENCE</scope>
</reference>
<evidence type="ECO:0000313" key="3">
    <source>
        <dbReference type="EMBL" id="CAE7397591.1"/>
    </source>
</evidence>
<keyword evidence="4" id="KW-1185">Reference proteome</keyword>
<proteinExistence type="predicted"/>
<dbReference type="AlphaFoldDB" id="A0A812QPI9"/>
<feature type="transmembrane region" description="Helical" evidence="2">
    <location>
        <begin position="242"/>
        <end position="262"/>
    </location>
</feature>
<dbReference type="EMBL" id="CAJNJA010017253">
    <property type="protein sequence ID" value="CAE7397591.1"/>
    <property type="molecule type" value="Genomic_DNA"/>
</dbReference>
<dbReference type="Proteomes" id="UP000601435">
    <property type="component" value="Unassembled WGS sequence"/>
</dbReference>
<sequence>MRLDSKSNFQEAAASLTALPAGGQDRAESGGGEPKGPFASLHTPQHDPPEGDPTDGMDKSGKEPEGKQNGEKVRGAGQCGWWGGGEGGVGAEVVEGDRFERTASARLLQQVGPAVSHCDDTPRNEGLLGAGGGEGGEGGWVVEAVWVVSSWSARNRVSWEGSRVVGTVKAVWVARAVCGENGEGVGFRAHKLVGAVWVAASWNARDGGEQGAATGGGGVGVGGGVGGRKLVGAVRVGAVRRLGLGAVATAFLFLLLSVSMFAQVTRGPRRVGDEPTLIVPGAMEEGPLARLSGSGKKDEEGLRQWSPAWPQAPFCALGILVDLRTWLSHLNLSSGSGQIPLISSDHLDSSTERNPLGDFQQRVYEVGLVCLASGIVINFLAVHFWFRRKFLVSMPWYEYHKHGLGLHVIFLLMPPPRPAVRRYANPQACFLFTCRLFDVDLFNIHFGTPSKMNEVLSRIGCLSLLSDTPLLVLKALVYFLDSTGIQAPKVTRVSMGVTVIHLALAPSSKHSLRWPRARLTGFIYEFGLEGNGLPDAELGCEEPLEEFFDALQENVERATLETCQSSGSTFVTPVLRPRPGPLPSAPSILSSFSRNSSCSSVYHDALSEWELDAPVKAQLAHPTGWGRVVQPVILCKEPLSVLLSFLSVGFCLCHGDWHRGQREAERLPILSIACFLGAFAASFLPPRLRPGAREESEDYRRYLQRYKDELRIYIGRFPGEIRNLLDTRTAELCHDKKSKAEKVKTKKEHKSKKEKKKEGKKKQKKPAKESKHHTADEGLQ</sequence>
<evidence type="ECO:0000256" key="1">
    <source>
        <dbReference type="SAM" id="MobiDB-lite"/>
    </source>
</evidence>
<keyword evidence="2" id="KW-1133">Transmembrane helix</keyword>
<feature type="compositionally biased region" description="Polar residues" evidence="1">
    <location>
        <begin position="1"/>
        <end position="10"/>
    </location>
</feature>
<organism evidence="3 4">
    <name type="scientific">Symbiodinium necroappetens</name>
    <dbReference type="NCBI Taxonomy" id="1628268"/>
    <lineage>
        <taxon>Eukaryota</taxon>
        <taxon>Sar</taxon>
        <taxon>Alveolata</taxon>
        <taxon>Dinophyceae</taxon>
        <taxon>Suessiales</taxon>
        <taxon>Symbiodiniaceae</taxon>
        <taxon>Symbiodinium</taxon>
    </lineage>
</organism>
<feature type="region of interest" description="Disordered" evidence="1">
    <location>
        <begin position="1"/>
        <end position="81"/>
    </location>
</feature>
<feature type="transmembrane region" description="Helical" evidence="2">
    <location>
        <begin position="363"/>
        <end position="386"/>
    </location>
</feature>
<feature type="compositionally biased region" description="Basic and acidic residues" evidence="1">
    <location>
        <begin position="766"/>
        <end position="780"/>
    </location>
</feature>
<feature type="non-terminal residue" evidence="3">
    <location>
        <position position="1"/>
    </location>
</feature>
<keyword evidence="2" id="KW-0812">Transmembrane</keyword>
<feature type="region of interest" description="Disordered" evidence="1">
    <location>
        <begin position="736"/>
        <end position="780"/>
    </location>
</feature>
<feature type="compositionally biased region" description="Basic and acidic residues" evidence="1">
    <location>
        <begin position="56"/>
        <end position="74"/>
    </location>
</feature>
<protein>
    <submittedName>
        <fullName evidence="3">Uncharacterized protein</fullName>
    </submittedName>
</protein>